<evidence type="ECO:0000313" key="2">
    <source>
        <dbReference type="Proteomes" id="UP001499863"/>
    </source>
</evidence>
<proteinExistence type="predicted"/>
<accession>A0ABN1XJJ7</accession>
<protein>
    <submittedName>
        <fullName evidence="1">Uncharacterized protein</fullName>
    </submittedName>
</protein>
<evidence type="ECO:0000313" key="1">
    <source>
        <dbReference type="EMBL" id="GAA1382650.1"/>
    </source>
</evidence>
<dbReference type="InterPro" id="IPR014710">
    <property type="entry name" value="RmlC-like_jellyroll"/>
</dbReference>
<reference evidence="1 2" key="1">
    <citation type="journal article" date="2019" name="Int. J. Syst. Evol. Microbiol.">
        <title>The Global Catalogue of Microorganisms (GCM) 10K type strain sequencing project: providing services to taxonomists for standard genome sequencing and annotation.</title>
        <authorList>
            <consortium name="The Broad Institute Genomics Platform"/>
            <consortium name="The Broad Institute Genome Sequencing Center for Infectious Disease"/>
            <person name="Wu L."/>
            <person name="Ma J."/>
        </authorList>
    </citation>
    <scope>NUCLEOTIDE SEQUENCE [LARGE SCALE GENOMIC DNA]</scope>
    <source>
        <strain evidence="1 2">JCM 12393</strain>
    </source>
</reference>
<name>A0ABN1XJJ7_9ACTN</name>
<dbReference type="SUPFAM" id="SSF51182">
    <property type="entry name" value="RmlC-like cupins"/>
    <property type="match status" value="1"/>
</dbReference>
<organism evidence="1 2">
    <name type="scientific">Kitasatospora putterlickiae</name>
    <dbReference type="NCBI Taxonomy" id="221725"/>
    <lineage>
        <taxon>Bacteria</taxon>
        <taxon>Bacillati</taxon>
        <taxon>Actinomycetota</taxon>
        <taxon>Actinomycetes</taxon>
        <taxon>Kitasatosporales</taxon>
        <taxon>Streptomycetaceae</taxon>
        <taxon>Kitasatospora</taxon>
    </lineage>
</organism>
<keyword evidence="2" id="KW-1185">Reference proteome</keyword>
<dbReference type="Gene3D" id="2.60.120.10">
    <property type="entry name" value="Jelly Rolls"/>
    <property type="match status" value="1"/>
</dbReference>
<comment type="caution">
    <text evidence="1">The sequence shown here is derived from an EMBL/GenBank/DDBJ whole genome shotgun (WGS) entry which is preliminary data.</text>
</comment>
<dbReference type="InterPro" id="IPR011051">
    <property type="entry name" value="RmlC_Cupin_sf"/>
</dbReference>
<dbReference type="Proteomes" id="UP001499863">
    <property type="component" value="Unassembled WGS sequence"/>
</dbReference>
<sequence length="127" mass="13138">MITLDEGPGMALSVDGVETVVDTPFRPFAFPGDAATDCRLLGGPLVDFNVMTRRGHATADLVLAERPAPVPVPADATVLLVCLSGTATLDGTPLTRYDAALLTAPATHDLRPDGITAVITFRGAPQA</sequence>
<gene>
    <name evidence="1" type="ORF">GCM10009639_02050</name>
</gene>
<dbReference type="InterPro" id="IPR010282">
    <property type="entry name" value="Uncharacterised_HutD/Ves"/>
</dbReference>
<dbReference type="EMBL" id="BAAAKJ010000011">
    <property type="protein sequence ID" value="GAA1382650.1"/>
    <property type="molecule type" value="Genomic_DNA"/>
</dbReference>
<dbReference type="Pfam" id="PF05962">
    <property type="entry name" value="HutD"/>
    <property type="match status" value="1"/>
</dbReference>